<dbReference type="EMBL" id="JAGGKQ010000003">
    <property type="protein sequence ID" value="MBP1921575.1"/>
    <property type="molecule type" value="Genomic_DNA"/>
</dbReference>
<dbReference type="EC" id="2.7.8.39" evidence="4"/>
<dbReference type="RefSeq" id="WP_209482952.1">
    <property type="nucleotide sequence ID" value="NZ_JAGGKQ010000003.1"/>
</dbReference>
<accession>A0A8T4GER3</accession>
<protein>
    <submittedName>
        <fullName evidence="4">Archaetidylinositol phosphate synthase</fullName>
        <ecNumber evidence="4">2.7.8.39</ecNumber>
    </submittedName>
</protein>
<dbReference type="InterPro" id="IPR043130">
    <property type="entry name" value="CDP-OH_PTrfase_TM_dom"/>
</dbReference>
<keyword evidence="3" id="KW-0472">Membrane</keyword>
<dbReference type="Pfam" id="PF01066">
    <property type="entry name" value="CDP-OH_P_transf"/>
    <property type="match status" value="1"/>
</dbReference>
<feature type="transmembrane region" description="Helical" evidence="3">
    <location>
        <begin position="100"/>
        <end position="129"/>
    </location>
</feature>
<evidence type="ECO:0000313" key="4">
    <source>
        <dbReference type="EMBL" id="MBP1921575.1"/>
    </source>
</evidence>
<feature type="transmembrane region" description="Helical" evidence="3">
    <location>
        <begin position="59"/>
        <end position="80"/>
    </location>
</feature>
<feature type="transmembrane region" description="Helical" evidence="3">
    <location>
        <begin position="169"/>
        <end position="190"/>
    </location>
</feature>
<name>A0A8T4GER3_9EURY</name>
<dbReference type="Gene3D" id="1.20.120.1760">
    <property type="match status" value="1"/>
</dbReference>
<dbReference type="InterPro" id="IPR000462">
    <property type="entry name" value="CDP-OH_P_trans"/>
</dbReference>
<keyword evidence="3" id="KW-1133">Transmembrane helix</keyword>
<dbReference type="GO" id="GO:0016780">
    <property type="term" value="F:phosphotransferase activity, for other substituted phosphate groups"/>
    <property type="evidence" value="ECO:0007669"/>
    <property type="project" value="InterPro"/>
</dbReference>
<evidence type="ECO:0000256" key="3">
    <source>
        <dbReference type="SAM" id="Phobius"/>
    </source>
</evidence>
<dbReference type="Proteomes" id="UP000823588">
    <property type="component" value="Unassembled WGS sequence"/>
</dbReference>
<dbReference type="OrthoDB" id="9904at2157"/>
<gene>
    <name evidence="4" type="ORF">J2751_000568</name>
</gene>
<feature type="transmembrane region" description="Helical" evidence="3">
    <location>
        <begin position="141"/>
        <end position="163"/>
    </location>
</feature>
<comment type="caution">
    <text evidence="4">The sequence shown here is derived from an EMBL/GenBank/DDBJ whole genome shotgun (WGS) entry which is preliminary data.</text>
</comment>
<reference evidence="4" key="1">
    <citation type="submission" date="2021-03" db="EMBL/GenBank/DDBJ databases">
        <title>Genomic Encyclopedia of Type Strains, Phase IV (KMG-IV): sequencing the most valuable type-strain genomes for metagenomic binning, comparative biology and taxonomic classification.</title>
        <authorList>
            <person name="Goeker M."/>
        </authorList>
    </citation>
    <scope>NUCLEOTIDE SEQUENCE</scope>
    <source>
        <strain evidence="4">DSM 23564</strain>
    </source>
</reference>
<dbReference type="AlphaFoldDB" id="A0A8T4GER3"/>
<keyword evidence="1 2" id="KW-0808">Transferase</keyword>
<keyword evidence="3" id="KW-0812">Transmembrane</keyword>
<comment type="similarity">
    <text evidence="2">Belongs to the CDP-alcohol phosphatidyltransferase class-I family.</text>
</comment>
<proteinExistence type="inferred from homology"/>
<dbReference type="PROSITE" id="PS00379">
    <property type="entry name" value="CDP_ALCOHOL_P_TRANSF"/>
    <property type="match status" value="1"/>
</dbReference>
<organism evidence="4 5">
    <name type="scientific">Halorubrum alkaliphilum</name>
    <dbReference type="NCBI Taxonomy" id="261290"/>
    <lineage>
        <taxon>Archaea</taxon>
        <taxon>Methanobacteriati</taxon>
        <taxon>Methanobacteriota</taxon>
        <taxon>Stenosarchaea group</taxon>
        <taxon>Halobacteria</taxon>
        <taxon>Halobacteriales</taxon>
        <taxon>Haloferacaceae</taxon>
        <taxon>Halorubrum</taxon>
    </lineage>
</organism>
<keyword evidence="5" id="KW-1185">Reference proteome</keyword>
<dbReference type="GO" id="GO:0016020">
    <property type="term" value="C:membrane"/>
    <property type="evidence" value="ECO:0007669"/>
    <property type="project" value="InterPro"/>
</dbReference>
<feature type="transmembrane region" description="Helical" evidence="3">
    <location>
        <begin position="30"/>
        <end position="47"/>
    </location>
</feature>
<sequence>MTLDSLRPLATRAIRPFVAAAERIGLSPNAITTLSVFTAAAGGYALVVGGSDPSWYGPAALLVLVTGFFDVLDGALARATDTASDAGDFLDHVLDRYGDVLILGGLAVGVEQYLLGMLALTGVLLTAYLGTQAEALGLDRIYGGLLGRADILLLVGVVAGVGTVVDPTVYGLSLVEWTLAFLAVFTHVTAGQRFVWCWRALGEDPQSSA</sequence>
<dbReference type="InterPro" id="IPR048254">
    <property type="entry name" value="CDP_ALCOHOL_P_TRANSF_CS"/>
</dbReference>
<dbReference type="GO" id="GO:0008654">
    <property type="term" value="P:phospholipid biosynthetic process"/>
    <property type="evidence" value="ECO:0007669"/>
    <property type="project" value="InterPro"/>
</dbReference>
<evidence type="ECO:0000313" key="5">
    <source>
        <dbReference type="Proteomes" id="UP000823588"/>
    </source>
</evidence>
<evidence type="ECO:0000256" key="2">
    <source>
        <dbReference type="RuleBase" id="RU003750"/>
    </source>
</evidence>
<evidence type="ECO:0000256" key="1">
    <source>
        <dbReference type="ARBA" id="ARBA00022679"/>
    </source>
</evidence>